<gene>
    <name evidence="2" type="ordered locus">Namu_4460</name>
</gene>
<dbReference type="eggNOG" id="COG1470">
    <property type="taxonomic scope" value="Bacteria"/>
</dbReference>
<reference evidence="2 3" key="2">
    <citation type="journal article" date="2010" name="Stand. Genomic Sci.">
        <title>Complete genome sequence of Nakamurella multipartita type strain (Y-104).</title>
        <authorList>
            <person name="Tice H."/>
            <person name="Mayilraj S."/>
            <person name="Sims D."/>
            <person name="Lapidus A."/>
            <person name="Nolan M."/>
            <person name="Lucas S."/>
            <person name="Glavina Del Rio T."/>
            <person name="Copeland A."/>
            <person name="Cheng J.F."/>
            <person name="Meincke L."/>
            <person name="Bruce D."/>
            <person name="Goodwin L."/>
            <person name="Pitluck S."/>
            <person name="Ivanova N."/>
            <person name="Mavromatis K."/>
            <person name="Ovchinnikova G."/>
            <person name="Pati A."/>
            <person name="Chen A."/>
            <person name="Palaniappan K."/>
            <person name="Land M."/>
            <person name="Hauser L."/>
            <person name="Chang Y.J."/>
            <person name="Jeffries C.D."/>
            <person name="Detter J.C."/>
            <person name="Brettin T."/>
            <person name="Rohde M."/>
            <person name="Goker M."/>
            <person name="Bristow J."/>
            <person name="Eisen J.A."/>
            <person name="Markowitz V."/>
            <person name="Hugenholtz P."/>
            <person name="Kyrpides N.C."/>
            <person name="Klenk H.P."/>
            <person name="Chen F."/>
        </authorList>
    </citation>
    <scope>NUCLEOTIDE SEQUENCE [LARGE SCALE GENOMIC DNA]</scope>
    <source>
        <strain evidence="3">ATCC 700099 / DSM 44233 / CIP 104796 / JCM 9543 / NBRC 105858 / Y-104</strain>
    </source>
</reference>
<evidence type="ECO:0008006" key="4">
    <source>
        <dbReference type="Google" id="ProtNLM"/>
    </source>
</evidence>
<dbReference type="eggNOG" id="COG3147">
    <property type="taxonomic scope" value="Bacteria"/>
</dbReference>
<evidence type="ECO:0000313" key="2">
    <source>
        <dbReference type="EMBL" id="ACV80746.1"/>
    </source>
</evidence>
<dbReference type="GO" id="GO:0016477">
    <property type="term" value="P:cell migration"/>
    <property type="evidence" value="ECO:0007669"/>
    <property type="project" value="TreeGrafter"/>
</dbReference>
<dbReference type="GO" id="GO:0007163">
    <property type="term" value="P:establishment or maintenance of cell polarity"/>
    <property type="evidence" value="ECO:0007669"/>
    <property type="project" value="TreeGrafter"/>
</dbReference>
<dbReference type="SUPFAM" id="SSF51126">
    <property type="entry name" value="Pectin lyase-like"/>
    <property type="match status" value="1"/>
</dbReference>
<protein>
    <recommendedName>
        <fullName evidence="4">Right handed beta helix domain-containing protein</fullName>
    </recommendedName>
</protein>
<dbReference type="Gene3D" id="2.80.10.50">
    <property type="match status" value="1"/>
</dbReference>
<evidence type="ECO:0000313" key="3">
    <source>
        <dbReference type="Proteomes" id="UP000002218"/>
    </source>
</evidence>
<dbReference type="GO" id="GO:0015629">
    <property type="term" value="C:actin cytoskeleton"/>
    <property type="evidence" value="ECO:0007669"/>
    <property type="project" value="TreeGrafter"/>
</dbReference>
<proteinExistence type="predicted"/>
<dbReference type="InterPro" id="IPR010431">
    <property type="entry name" value="Fascin"/>
</dbReference>
<reference evidence="3" key="1">
    <citation type="submission" date="2009-09" db="EMBL/GenBank/DDBJ databases">
        <title>The complete genome of Nakamurella multipartita DSM 44233.</title>
        <authorList>
            <consortium name="US DOE Joint Genome Institute (JGI-PGF)"/>
            <person name="Lucas S."/>
            <person name="Copeland A."/>
            <person name="Lapidus A."/>
            <person name="Glavina del Rio T."/>
            <person name="Dalin E."/>
            <person name="Tice H."/>
            <person name="Bruce D."/>
            <person name="Goodwin L."/>
            <person name="Pitluck S."/>
            <person name="Kyrpides N."/>
            <person name="Mavromatis K."/>
            <person name="Ivanova N."/>
            <person name="Ovchinnikova G."/>
            <person name="Sims D."/>
            <person name="Meincke L."/>
            <person name="Brettin T."/>
            <person name="Detter J.C."/>
            <person name="Han C."/>
            <person name="Larimer F."/>
            <person name="Land M."/>
            <person name="Hauser L."/>
            <person name="Markowitz V."/>
            <person name="Cheng J.-F."/>
            <person name="Hugenholtz P."/>
            <person name="Woyke T."/>
            <person name="Wu D."/>
            <person name="Klenk H.-P."/>
            <person name="Eisen J.A."/>
        </authorList>
    </citation>
    <scope>NUCLEOTIDE SEQUENCE [LARGE SCALE GENOMIC DNA]</scope>
    <source>
        <strain evidence="3">ATCC 700099 / DSM 44233 / CIP 104796 / JCM 9543 / NBRC 105858 / Y-104</strain>
    </source>
</reference>
<dbReference type="PANTHER" id="PTHR10551">
    <property type="entry name" value="FASCIN"/>
    <property type="match status" value="1"/>
</dbReference>
<dbReference type="EMBL" id="CP001737">
    <property type="protein sequence ID" value="ACV80746.1"/>
    <property type="molecule type" value="Genomic_DNA"/>
</dbReference>
<sequence>MANMLYVTAENAGNAPLIANRAALSGWETFTVVDLGNGLVALRAAANGLFVCADNQGKSPLIANRTTISTWESFQLVDNHDGTVSLRSQANNAFVCADSAGASPLIANRQAVGDWEKFMLISVTNTSSGAVAPPTAPSRAQLVPGTYRPSSSTTGPVSGSTLRTINGNLNIAAHRQVVENVEVWGSVNLGAYESVIVRNSIIHGTAATGALTACIVGANDNLRELVVEDCRLTGQSNPWCEGIRGANYTIRRSELDNLPDALSLTSPLGNVTAEACWIHNGLYQEWSATTPGMPPASGYYTHTDGVQFHRGSNYVFRGNMIGGTRVPGAHHTGMAAQIASGDDLYNSCFMIKQEVDDSAANRITNVLIEKNWLMGGAASINIASGRGNNFSSTVIRNNRFIRSTWGSQLYILRGPGLAVLDNNVFDDTGEPVTISRGV</sequence>
<dbReference type="AlphaFoldDB" id="C8XKT9"/>
<dbReference type="GO" id="GO:0005737">
    <property type="term" value="C:cytoplasm"/>
    <property type="evidence" value="ECO:0007669"/>
    <property type="project" value="TreeGrafter"/>
</dbReference>
<feature type="compositionally biased region" description="Low complexity" evidence="1">
    <location>
        <begin position="149"/>
        <end position="159"/>
    </location>
</feature>
<dbReference type="CDD" id="cd00257">
    <property type="entry name" value="beta-trefoil_FSCN-like"/>
    <property type="match status" value="1"/>
</dbReference>
<dbReference type="InterPro" id="IPR011050">
    <property type="entry name" value="Pectin_lyase_fold/virulence"/>
</dbReference>
<evidence type="ECO:0000256" key="1">
    <source>
        <dbReference type="SAM" id="MobiDB-lite"/>
    </source>
</evidence>
<accession>C8XKT9</accession>
<dbReference type="PANTHER" id="PTHR10551:SF9">
    <property type="entry name" value="FASCIN-2"/>
    <property type="match status" value="1"/>
</dbReference>
<dbReference type="HOGENOM" id="CLU_625331_0_0_11"/>
<dbReference type="KEGG" id="nml:Namu_4460"/>
<name>C8XKT9_NAKMY</name>
<dbReference type="GO" id="GO:0051015">
    <property type="term" value="F:actin filament binding"/>
    <property type="evidence" value="ECO:0007669"/>
    <property type="project" value="InterPro"/>
</dbReference>
<dbReference type="GO" id="GO:0051017">
    <property type="term" value="P:actin filament bundle assembly"/>
    <property type="evidence" value="ECO:0007669"/>
    <property type="project" value="TreeGrafter"/>
</dbReference>
<dbReference type="STRING" id="479431.Namu_4460"/>
<dbReference type="SUPFAM" id="SSF50405">
    <property type="entry name" value="Actin-crosslinking proteins"/>
    <property type="match status" value="1"/>
</dbReference>
<dbReference type="InterPro" id="IPR008999">
    <property type="entry name" value="Actin-crosslinking"/>
</dbReference>
<organism evidence="2 3">
    <name type="scientific">Nakamurella multipartita (strain ATCC 700099 / DSM 44233 / CIP 104796 / JCM 9543 / NBRC 105858 / Y-104)</name>
    <name type="common">Microsphaera multipartita</name>
    <dbReference type="NCBI Taxonomy" id="479431"/>
    <lineage>
        <taxon>Bacteria</taxon>
        <taxon>Bacillati</taxon>
        <taxon>Actinomycetota</taxon>
        <taxon>Actinomycetes</taxon>
        <taxon>Nakamurellales</taxon>
        <taxon>Nakamurellaceae</taxon>
        <taxon>Nakamurella</taxon>
    </lineage>
</organism>
<feature type="region of interest" description="Disordered" evidence="1">
    <location>
        <begin position="132"/>
        <end position="159"/>
    </location>
</feature>
<dbReference type="InParanoid" id="C8XKT9"/>
<keyword evidence="3" id="KW-1185">Reference proteome</keyword>
<dbReference type="Proteomes" id="UP000002218">
    <property type="component" value="Chromosome"/>
</dbReference>